<dbReference type="EMBL" id="CAJMWZ010006480">
    <property type="protein sequence ID" value="CAE6522777.1"/>
    <property type="molecule type" value="Genomic_DNA"/>
</dbReference>
<dbReference type="EMBL" id="CAJNJQ010006284">
    <property type="protein sequence ID" value="CAE7225663.1"/>
    <property type="molecule type" value="Genomic_DNA"/>
</dbReference>
<proteinExistence type="predicted"/>
<dbReference type="Proteomes" id="UP000663827">
    <property type="component" value="Unassembled WGS sequence"/>
</dbReference>
<name>A0A8H3HTI1_9AGAM</name>
<accession>A0A8H3HTI1</accession>
<dbReference type="Proteomes" id="UP000663850">
    <property type="component" value="Unassembled WGS sequence"/>
</dbReference>
<gene>
    <name evidence="2" type="ORF">RDB_LOCUS120573</name>
    <name evidence="3" type="ORF">RDB_LOCUS174650</name>
</gene>
<sequence>MHVLIPLSYKHDGTSPTNPSGARARKGRDISACQIPIYAFAVGGEDYIQSISTWNNGLKSRLAVAAFHCHHSSRPIRFPPGIEHVICWGYDDDFRSCSTTYDRDGSAISREIRFSKSDITYKQVMDITKHVISYEQGSIPTLEEFQLIWAQVLDTPSCKSPDIVLPELEKPAGMHHHELRRYQSPPGLTGKGSMLMWKACRKGGRLES</sequence>
<organism evidence="3 4">
    <name type="scientific">Rhizoctonia solani</name>
    <dbReference type="NCBI Taxonomy" id="456999"/>
    <lineage>
        <taxon>Eukaryota</taxon>
        <taxon>Fungi</taxon>
        <taxon>Dikarya</taxon>
        <taxon>Basidiomycota</taxon>
        <taxon>Agaricomycotina</taxon>
        <taxon>Agaricomycetes</taxon>
        <taxon>Cantharellales</taxon>
        <taxon>Ceratobasidiaceae</taxon>
        <taxon>Rhizoctonia</taxon>
    </lineage>
</organism>
<reference evidence="3" key="1">
    <citation type="submission" date="2021-01" db="EMBL/GenBank/DDBJ databases">
        <authorList>
            <person name="Kaushik A."/>
        </authorList>
    </citation>
    <scope>NUCLEOTIDE SEQUENCE</scope>
    <source>
        <strain evidence="3">AG5</strain>
        <strain evidence="2">Type strain: AG8-Rh-89/</strain>
    </source>
</reference>
<dbReference type="AlphaFoldDB" id="A0A8H3HTI1"/>
<protein>
    <submittedName>
        <fullName evidence="3">Uncharacterized protein</fullName>
    </submittedName>
</protein>
<evidence type="ECO:0000313" key="3">
    <source>
        <dbReference type="EMBL" id="CAE7225663.1"/>
    </source>
</evidence>
<comment type="caution">
    <text evidence="3">The sequence shown here is derived from an EMBL/GenBank/DDBJ whole genome shotgun (WGS) entry which is preliminary data.</text>
</comment>
<feature type="region of interest" description="Disordered" evidence="1">
    <location>
        <begin position="1"/>
        <end position="27"/>
    </location>
</feature>
<evidence type="ECO:0000313" key="4">
    <source>
        <dbReference type="Proteomes" id="UP000663827"/>
    </source>
</evidence>
<evidence type="ECO:0000313" key="2">
    <source>
        <dbReference type="EMBL" id="CAE6522777.1"/>
    </source>
</evidence>
<evidence type="ECO:0000256" key="1">
    <source>
        <dbReference type="SAM" id="MobiDB-lite"/>
    </source>
</evidence>